<evidence type="ECO:0000313" key="1">
    <source>
        <dbReference type="EMBL" id="KAJ9640464.1"/>
    </source>
</evidence>
<evidence type="ECO:0000313" key="2">
    <source>
        <dbReference type="Proteomes" id="UP001172680"/>
    </source>
</evidence>
<organism evidence="1 2">
    <name type="scientific">Coniosporium tulheliwenetii</name>
    <dbReference type="NCBI Taxonomy" id="3383036"/>
    <lineage>
        <taxon>Eukaryota</taxon>
        <taxon>Fungi</taxon>
        <taxon>Dikarya</taxon>
        <taxon>Ascomycota</taxon>
        <taxon>Pezizomycotina</taxon>
        <taxon>Dothideomycetes</taxon>
        <taxon>Dothideomycetes incertae sedis</taxon>
        <taxon>Coniosporium</taxon>
    </lineage>
</organism>
<name>A0ACC2YYR0_9PEZI</name>
<gene>
    <name evidence="1" type="ORF">H2199_006003</name>
</gene>
<sequence>MGYGSVAASSLSILGLLGLVKSTVKLALGLEKCSTAGFNVDSLRGRYGYLPDESINTDLFDCDAVDVVTTKEDLYISKQKQFLQRERTPIVSVGKDWPGGLAGVTAVNLGNTKHEKSFAQSPFVVALVALLCSGATSWLLLCVTTEWNWLLIIAVPGLHASLLFMLALPLAYERQTGRPGSNISTEKYQALFTGPQGAYSRLHFLQARVNGGDVIHFRGQTHLYDPSFMWLPALPVSAFCATAYVCQYAVLKSASSQRALIWIGCQAALAVLRLGFWTINPRFDDPKTEETEYSLMRNDASRRLTFAEFVCASSSEHNVVPRWVWDYLSTRRLSTILTDALSREWESSTTSGKTKLEYFPLLSLDLSRILKNRFAIQEDETLRLILNGLPLRLGLCRDKARHVKPFLLVEARYKLVPSEYSNALTTRWGWLAVTADSDMHGYRPCRGYAFKACGALLHLRGPHSCHSSCSHDAAPGPGLVGCGIGCSWPNATNSHLDVGQLPELEAKMKKITMLQRYLDNALRRGSNPKGPDVYLTATPGTTTRIGIYCDPAHRHGGTLSDEGFDFEHGVAAIASYLEQREPRSIKEMLDKLWHACAVPFRAVSECFQFRPPDRAVRHNSMSSDLMLLKPRSFSPI</sequence>
<comment type="caution">
    <text evidence="1">The sequence shown here is derived from an EMBL/GenBank/DDBJ whole genome shotgun (WGS) entry which is preliminary data.</text>
</comment>
<accession>A0ACC2YYR0</accession>
<proteinExistence type="predicted"/>
<dbReference type="EMBL" id="JAPDRP010000017">
    <property type="protein sequence ID" value="KAJ9640464.1"/>
    <property type="molecule type" value="Genomic_DNA"/>
</dbReference>
<dbReference type="Proteomes" id="UP001172680">
    <property type="component" value="Unassembled WGS sequence"/>
</dbReference>
<reference evidence="1" key="1">
    <citation type="submission" date="2022-10" db="EMBL/GenBank/DDBJ databases">
        <title>Culturing micro-colonial fungi from biological soil crusts in the Mojave desert and describing Neophaeococcomyces mojavensis, and introducing the new genera and species Taxawa tesnikishii.</title>
        <authorList>
            <person name="Kurbessoian T."/>
            <person name="Stajich J.E."/>
        </authorList>
    </citation>
    <scope>NUCLEOTIDE SEQUENCE</scope>
    <source>
        <strain evidence="1">JES_115</strain>
    </source>
</reference>
<protein>
    <submittedName>
        <fullName evidence="1">Uncharacterized protein</fullName>
    </submittedName>
</protein>
<keyword evidence="2" id="KW-1185">Reference proteome</keyword>